<sequence length="126" mass="14187">MLRIAGLCWIAIAIIHMVVALATYFPQWQEIAQAGWFNVVAPDPFAPIFDREDAFWFMMLTPFFLILGQLCLWADRQKLTLPISVSGILLASAITGIFFIPISGFWLVLIPNVMMLYSSKSAKSQC</sequence>
<keyword evidence="1" id="KW-0812">Transmembrane</keyword>
<evidence type="ECO:0000313" key="3">
    <source>
        <dbReference type="Proteomes" id="UP001165986"/>
    </source>
</evidence>
<name>A0AA40VTW6_9NOST</name>
<dbReference type="Pfam" id="PF20064">
    <property type="entry name" value="DUF6463"/>
    <property type="match status" value="1"/>
</dbReference>
<keyword evidence="1" id="KW-0472">Membrane</keyword>
<dbReference type="AlphaFoldDB" id="A0AA40VTW6"/>
<proteinExistence type="predicted"/>
<feature type="transmembrane region" description="Helical" evidence="1">
    <location>
        <begin position="54"/>
        <end position="73"/>
    </location>
</feature>
<organism evidence="2 3">
    <name type="scientific">Komarekiella delphini-convector SJRDD-AB1</name>
    <dbReference type="NCBI Taxonomy" id="2593771"/>
    <lineage>
        <taxon>Bacteria</taxon>
        <taxon>Bacillati</taxon>
        <taxon>Cyanobacteriota</taxon>
        <taxon>Cyanophyceae</taxon>
        <taxon>Nostocales</taxon>
        <taxon>Nostocaceae</taxon>
        <taxon>Komarekiella</taxon>
        <taxon>Komarekiella delphini-convector</taxon>
    </lineage>
</organism>
<comment type="caution">
    <text evidence="2">The sequence shown here is derived from an EMBL/GenBank/DDBJ whole genome shotgun (WGS) entry which is preliminary data.</text>
</comment>
<keyword evidence="1" id="KW-1133">Transmembrane helix</keyword>
<dbReference type="RefSeq" id="WP_191760779.1">
    <property type="nucleotide sequence ID" value="NZ_VJXY01000043.1"/>
</dbReference>
<evidence type="ECO:0000256" key="1">
    <source>
        <dbReference type="SAM" id="Phobius"/>
    </source>
</evidence>
<dbReference type="InterPro" id="IPR045590">
    <property type="entry name" value="DUF6463"/>
</dbReference>
<reference evidence="2" key="1">
    <citation type="submission" date="2019-07" db="EMBL/GenBank/DDBJ databases">
        <title>Toxilogical consequences of a new and cryptic species of cyanobacteria (Komarekiella delphini-convector) recovered from the epidermis of a bottlenose dolphin and 1500 ft. in the air.</title>
        <authorList>
            <person name="Brown A.O."/>
            <person name="Dvorak P."/>
            <person name="Villanueva C.D."/>
            <person name="Foss A.J."/>
            <person name="Garvey A.D."/>
            <person name="Gibson Q.A."/>
            <person name="Johansen J.R."/>
            <person name="Casamatta D.A."/>
        </authorList>
    </citation>
    <scope>NUCLEOTIDE SEQUENCE</scope>
    <source>
        <strain evidence="2">SJRDD-AB1</strain>
    </source>
</reference>
<accession>A0AA40VTW6</accession>
<dbReference type="EMBL" id="VJXY01000043">
    <property type="protein sequence ID" value="MBD6619590.1"/>
    <property type="molecule type" value="Genomic_DNA"/>
</dbReference>
<feature type="transmembrane region" description="Helical" evidence="1">
    <location>
        <begin position="85"/>
        <end position="109"/>
    </location>
</feature>
<dbReference type="Proteomes" id="UP001165986">
    <property type="component" value="Unassembled WGS sequence"/>
</dbReference>
<gene>
    <name evidence="2" type="ORF">FNW02_28165</name>
</gene>
<protein>
    <submittedName>
        <fullName evidence="2">Uncharacterized protein</fullName>
    </submittedName>
</protein>
<keyword evidence="3" id="KW-1185">Reference proteome</keyword>
<evidence type="ECO:0000313" key="2">
    <source>
        <dbReference type="EMBL" id="MBD6619590.1"/>
    </source>
</evidence>